<evidence type="ECO:0000313" key="2">
    <source>
        <dbReference type="Proteomes" id="UP000192907"/>
    </source>
</evidence>
<dbReference type="RefSeq" id="WP_132326466.1">
    <property type="nucleotide sequence ID" value="NZ_FWZT01000053.1"/>
</dbReference>
<dbReference type="STRING" id="1513793.SAMN06296036_1538"/>
<proteinExistence type="predicted"/>
<dbReference type="Proteomes" id="UP000192907">
    <property type="component" value="Unassembled WGS sequence"/>
</dbReference>
<name>A0A1Y6CZ89_9BACT</name>
<evidence type="ECO:0000313" key="1">
    <source>
        <dbReference type="EMBL" id="SMF84307.1"/>
    </source>
</evidence>
<sequence>MKLFDLLGDLDEASLISVFYNSWQKFEERKNSYFSSKDIVVANFSSSLHPNLEFDFILEVIEAAHLLLDRVLKNDELSLAQRKIRHSIDFLEQKGSNRILKFLEAEKALFPEIDVGVLERYHEAYLALKAQSSKTISGKPLDGATIKNILETRGRSLLVRMGFEALLRKYPLEVVEANSNDGWMVLVMHGREAQNLRSD</sequence>
<gene>
    <name evidence="1" type="ORF">SAMN06296036_1538</name>
</gene>
<organism evidence="1 2">
    <name type="scientific">Pseudobacteriovorax antillogorgiicola</name>
    <dbReference type="NCBI Taxonomy" id="1513793"/>
    <lineage>
        <taxon>Bacteria</taxon>
        <taxon>Pseudomonadati</taxon>
        <taxon>Bdellovibrionota</taxon>
        <taxon>Oligoflexia</taxon>
        <taxon>Oligoflexales</taxon>
        <taxon>Pseudobacteriovoracaceae</taxon>
        <taxon>Pseudobacteriovorax</taxon>
    </lineage>
</organism>
<reference evidence="2" key="1">
    <citation type="submission" date="2017-04" db="EMBL/GenBank/DDBJ databases">
        <authorList>
            <person name="Varghese N."/>
            <person name="Submissions S."/>
        </authorList>
    </citation>
    <scope>NUCLEOTIDE SEQUENCE [LARGE SCALE GENOMIC DNA]</scope>
    <source>
        <strain evidence="2">RKEM611</strain>
    </source>
</reference>
<dbReference type="EMBL" id="FWZT01000053">
    <property type="protein sequence ID" value="SMF84307.1"/>
    <property type="molecule type" value="Genomic_DNA"/>
</dbReference>
<keyword evidence="2" id="KW-1185">Reference proteome</keyword>
<accession>A0A1Y6CZ89</accession>
<protein>
    <submittedName>
        <fullName evidence="1">Uncharacterized protein</fullName>
    </submittedName>
</protein>
<dbReference type="AlphaFoldDB" id="A0A1Y6CZ89"/>